<name>A0A6L9U8Y9_9HYPH</name>
<dbReference type="Proteomes" id="UP000483035">
    <property type="component" value="Unassembled WGS sequence"/>
</dbReference>
<dbReference type="AlphaFoldDB" id="A0A6L9U8Y9"/>
<dbReference type="PROSITE" id="PS00623">
    <property type="entry name" value="GMC_OXRED_1"/>
    <property type="match status" value="1"/>
</dbReference>
<dbReference type="InterPro" id="IPR007867">
    <property type="entry name" value="GMC_OxRtase_C"/>
</dbReference>
<evidence type="ECO:0000256" key="1">
    <source>
        <dbReference type="ARBA" id="ARBA00001974"/>
    </source>
</evidence>
<dbReference type="Pfam" id="PF05199">
    <property type="entry name" value="GMC_oxred_C"/>
    <property type="match status" value="1"/>
</dbReference>
<dbReference type="NCBIfam" id="NF002550">
    <property type="entry name" value="PRK02106.1"/>
    <property type="match status" value="1"/>
</dbReference>
<gene>
    <name evidence="9" type="ORF">GR212_22960</name>
</gene>
<protein>
    <submittedName>
        <fullName evidence="9">Choline dehydrogenase</fullName>
        <ecNumber evidence="9">1.1.99.1</ecNumber>
    </submittedName>
</protein>
<dbReference type="SUPFAM" id="SSF54373">
    <property type="entry name" value="FAD-linked reductases, C-terminal domain"/>
    <property type="match status" value="1"/>
</dbReference>
<evidence type="ECO:0000256" key="4">
    <source>
        <dbReference type="ARBA" id="ARBA00022827"/>
    </source>
</evidence>
<dbReference type="EMBL" id="WUEY01000012">
    <property type="protein sequence ID" value="NEI72443.1"/>
    <property type="molecule type" value="Genomic_DNA"/>
</dbReference>
<dbReference type="EC" id="1.1.99.1" evidence="9"/>
<evidence type="ECO:0000313" key="10">
    <source>
        <dbReference type="Proteomes" id="UP000483035"/>
    </source>
</evidence>
<dbReference type="PIRSF" id="PIRSF000137">
    <property type="entry name" value="Alcohol_oxidase"/>
    <property type="match status" value="1"/>
</dbReference>
<evidence type="ECO:0000256" key="2">
    <source>
        <dbReference type="ARBA" id="ARBA00010790"/>
    </source>
</evidence>
<dbReference type="Pfam" id="PF00732">
    <property type="entry name" value="GMC_oxred_N"/>
    <property type="match status" value="1"/>
</dbReference>
<dbReference type="SUPFAM" id="SSF51905">
    <property type="entry name" value="FAD/NAD(P)-binding domain"/>
    <property type="match status" value="1"/>
</dbReference>
<dbReference type="GO" id="GO:0008812">
    <property type="term" value="F:choline dehydrogenase activity"/>
    <property type="evidence" value="ECO:0007669"/>
    <property type="project" value="UniProtKB-EC"/>
</dbReference>
<dbReference type="Gene3D" id="3.30.560.10">
    <property type="entry name" value="Glucose Oxidase, domain 3"/>
    <property type="match status" value="1"/>
</dbReference>
<evidence type="ECO:0000259" key="7">
    <source>
        <dbReference type="PROSITE" id="PS00623"/>
    </source>
</evidence>
<keyword evidence="4 5" id="KW-0274">FAD</keyword>
<comment type="similarity">
    <text evidence="2 6">Belongs to the GMC oxidoreductase family.</text>
</comment>
<dbReference type="PANTHER" id="PTHR11552:SF147">
    <property type="entry name" value="CHOLINE DEHYDROGENASE, MITOCHONDRIAL"/>
    <property type="match status" value="1"/>
</dbReference>
<dbReference type="GO" id="GO:0050660">
    <property type="term" value="F:flavin adenine dinucleotide binding"/>
    <property type="evidence" value="ECO:0007669"/>
    <property type="project" value="InterPro"/>
</dbReference>
<dbReference type="Gene3D" id="3.50.50.60">
    <property type="entry name" value="FAD/NAD(P)-binding domain"/>
    <property type="match status" value="1"/>
</dbReference>
<organism evidence="9 10">
    <name type="scientific">Rhizobium lusitanum</name>
    <dbReference type="NCBI Taxonomy" id="293958"/>
    <lineage>
        <taxon>Bacteria</taxon>
        <taxon>Pseudomonadati</taxon>
        <taxon>Pseudomonadota</taxon>
        <taxon>Alphaproteobacteria</taxon>
        <taxon>Hyphomicrobiales</taxon>
        <taxon>Rhizobiaceae</taxon>
        <taxon>Rhizobium/Agrobacterium group</taxon>
        <taxon>Rhizobium</taxon>
    </lineage>
</organism>
<keyword evidence="3 6" id="KW-0285">Flavoprotein</keyword>
<feature type="domain" description="Glucose-methanol-choline oxidoreductase N-terminal" evidence="7">
    <location>
        <begin position="83"/>
        <end position="106"/>
    </location>
</feature>
<feature type="binding site" evidence="5">
    <location>
        <position position="220"/>
    </location>
    <ligand>
        <name>FAD</name>
        <dbReference type="ChEBI" id="CHEBI:57692"/>
    </ligand>
</feature>
<accession>A0A6L9U8Y9</accession>
<evidence type="ECO:0000256" key="5">
    <source>
        <dbReference type="PIRSR" id="PIRSR000137-2"/>
    </source>
</evidence>
<sequence length="536" mass="58426">MAEGYYDFIVVGAGSAGAVVAARLSENSAWKVLLLEAGPPNKSIWLHVPIGFAKNFTNPRYNWMYTADPDSSINGRQMFTPRGKTLGGSSSINGMIYLRGVPTDFNHWRQMGAVGWGYDDVLPFFRKLETYPEGDSTYHGRSGPIEVTDAAWRNDLTEAFIAAGRELGLPRNDGFNGPVQEGVGYFQLSQKRGLRNSTARGYLKPARNRPNLHVVTEALVERVILDGKRAVGVEYSVGGQTRQARAGCDIILSGGAINSPQILQLSGIGAGELLSQRGVAVQHELPGVGENLQDHYNCKVSTRISRPLTVNDHVKNFPAKAKAALRYALFRDGALTVAAGVVGVFTKSRPELEVPDLQVHFFPFSGDNLAVAPHPFSGVTAIVNQHVPESRGHVRIRSSNPREYPSILGNYLKEELDQRTLVAGVKFLRQMFGATAMKPFVMHEMKPGKDVRSDDEILAYARETGDSCYHLSGTCRMGMASAKMAVVDERLRVHGIEGLRVADASIMPQITSANTNVTTIMIGEKAADMIKADARA</sequence>
<dbReference type="InterPro" id="IPR036188">
    <property type="entry name" value="FAD/NAD-bd_sf"/>
</dbReference>
<comment type="caution">
    <text evidence="9">The sequence shown here is derived from an EMBL/GenBank/DDBJ whole genome shotgun (WGS) entry which is preliminary data.</text>
</comment>
<dbReference type="InterPro" id="IPR000172">
    <property type="entry name" value="GMC_OxRdtase_N"/>
</dbReference>
<evidence type="ECO:0000256" key="6">
    <source>
        <dbReference type="RuleBase" id="RU003968"/>
    </source>
</evidence>
<dbReference type="PROSITE" id="PS00624">
    <property type="entry name" value="GMC_OXRED_2"/>
    <property type="match status" value="1"/>
</dbReference>
<feature type="domain" description="Glucose-methanol-choline oxidoreductase N-terminal" evidence="8">
    <location>
        <begin position="255"/>
        <end position="269"/>
    </location>
</feature>
<dbReference type="RefSeq" id="WP_163989839.1">
    <property type="nucleotide sequence ID" value="NZ_WUEY01000012.1"/>
</dbReference>
<evidence type="ECO:0000259" key="8">
    <source>
        <dbReference type="PROSITE" id="PS00624"/>
    </source>
</evidence>
<evidence type="ECO:0000256" key="3">
    <source>
        <dbReference type="ARBA" id="ARBA00022630"/>
    </source>
</evidence>
<dbReference type="InterPro" id="IPR012132">
    <property type="entry name" value="GMC_OxRdtase"/>
</dbReference>
<proteinExistence type="inferred from homology"/>
<reference evidence="9 10" key="1">
    <citation type="submission" date="2019-12" db="EMBL/GenBank/DDBJ databases">
        <title>Rhizobium genotypes associated with high levels of biological nitrogen fixation by grain legumes in a temperate-maritime cropping system.</title>
        <authorList>
            <person name="Maluk M."/>
            <person name="Francesc Ferrando Molina F."/>
            <person name="Lopez Del Egido L."/>
            <person name="Lafos M."/>
            <person name="Langarica-Fuentes A."/>
            <person name="Gebre Yohannes G."/>
            <person name="Young M.W."/>
            <person name="Martin P."/>
            <person name="Gantlett R."/>
            <person name="Kenicer G."/>
            <person name="Hawes C."/>
            <person name="Begg G.S."/>
            <person name="Quilliam R.S."/>
            <person name="Squire G.R."/>
            <person name="Poole P.S."/>
            <person name="Young P.W."/>
            <person name="Iannetta P.M."/>
            <person name="James E.K."/>
        </authorList>
    </citation>
    <scope>NUCLEOTIDE SEQUENCE [LARGE SCALE GENOMIC DNA]</scope>
    <source>
        <strain evidence="9 10">JHI1118</strain>
    </source>
</reference>
<evidence type="ECO:0000313" key="9">
    <source>
        <dbReference type="EMBL" id="NEI72443.1"/>
    </source>
</evidence>
<comment type="cofactor">
    <cofactor evidence="1 5">
        <name>FAD</name>
        <dbReference type="ChEBI" id="CHEBI:57692"/>
    </cofactor>
</comment>
<dbReference type="PANTHER" id="PTHR11552">
    <property type="entry name" value="GLUCOSE-METHANOL-CHOLINE GMC OXIDOREDUCTASE"/>
    <property type="match status" value="1"/>
</dbReference>
<keyword evidence="9" id="KW-0560">Oxidoreductase</keyword>